<evidence type="ECO:0000313" key="1">
    <source>
        <dbReference type="EMBL" id="GIY42771.1"/>
    </source>
</evidence>
<dbReference type="AlphaFoldDB" id="A0AAV4TBE1"/>
<dbReference type="EMBL" id="BPLR01010893">
    <property type="protein sequence ID" value="GIY42771.1"/>
    <property type="molecule type" value="Genomic_DNA"/>
</dbReference>
<organism evidence="1 2">
    <name type="scientific">Caerostris extrusa</name>
    <name type="common">Bark spider</name>
    <name type="synonym">Caerostris bankana</name>
    <dbReference type="NCBI Taxonomy" id="172846"/>
    <lineage>
        <taxon>Eukaryota</taxon>
        <taxon>Metazoa</taxon>
        <taxon>Ecdysozoa</taxon>
        <taxon>Arthropoda</taxon>
        <taxon>Chelicerata</taxon>
        <taxon>Arachnida</taxon>
        <taxon>Araneae</taxon>
        <taxon>Araneomorphae</taxon>
        <taxon>Entelegynae</taxon>
        <taxon>Araneoidea</taxon>
        <taxon>Araneidae</taxon>
        <taxon>Caerostris</taxon>
    </lineage>
</organism>
<proteinExistence type="predicted"/>
<name>A0AAV4TBE1_CAEEX</name>
<keyword evidence="2" id="KW-1185">Reference proteome</keyword>
<sequence>MHLMSLSVRPCSRKLRKTIWRGQDREEGNRDCTDIFYPLPPKSNINNAKKTQKNVPETNFYQAQQAPYERCKKERCADEDVSPPISVKLSLPLPMVKTQDILNT</sequence>
<protein>
    <submittedName>
        <fullName evidence="1">Uncharacterized protein</fullName>
    </submittedName>
</protein>
<evidence type="ECO:0000313" key="2">
    <source>
        <dbReference type="Proteomes" id="UP001054945"/>
    </source>
</evidence>
<comment type="caution">
    <text evidence="1">The sequence shown here is derived from an EMBL/GenBank/DDBJ whole genome shotgun (WGS) entry which is preliminary data.</text>
</comment>
<accession>A0AAV4TBE1</accession>
<gene>
    <name evidence="1" type="ORF">CEXT_757481</name>
</gene>
<dbReference type="Proteomes" id="UP001054945">
    <property type="component" value="Unassembled WGS sequence"/>
</dbReference>
<reference evidence="1 2" key="1">
    <citation type="submission" date="2021-06" db="EMBL/GenBank/DDBJ databases">
        <title>Caerostris extrusa draft genome.</title>
        <authorList>
            <person name="Kono N."/>
            <person name="Arakawa K."/>
        </authorList>
    </citation>
    <scope>NUCLEOTIDE SEQUENCE [LARGE SCALE GENOMIC DNA]</scope>
</reference>